<organism evidence="15 16">
    <name type="scientific">Mizuhopecten yessoensis</name>
    <name type="common">Japanese scallop</name>
    <name type="synonym">Patinopecten yessoensis</name>
    <dbReference type="NCBI Taxonomy" id="6573"/>
    <lineage>
        <taxon>Eukaryota</taxon>
        <taxon>Metazoa</taxon>
        <taxon>Spiralia</taxon>
        <taxon>Lophotrochozoa</taxon>
        <taxon>Mollusca</taxon>
        <taxon>Bivalvia</taxon>
        <taxon>Autobranchia</taxon>
        <taxon>Pteriomorphia</taxon>
        <taxon>Pectinida</taxon>
        <taxon>Pectinoidea</taxon>
        <taxon>Pectinidae</taxon>
        <taxon>Mizuhopecten</taxon>
    </lineage>
</organism>
<dbReference type="PROSITE" id="PS00518">
    <property type="entry name" value="ZF_RING_1"/>
    <property type="match status" value="1"/>
</dbReference>
<evidence type="ECO:0000256" key="8">
    <source>
        <dbReference type="ARBA" id="ARBA00022806"/>
    </source>
</evidence>
<dbReference type="PROSITE" id="PS51873">
    <property type="entry name" value="TRIAD"/>
    <property type="match status" value="1"/>
</dbReference>
<dbReference type="SUPFAM" id="SSF57850">
    <property type="entry name" value="RING/U-box"/>
    <property type="match status" value="2"/>
</dbReference>
<dbReference type="InterPro" id="IPR018247">
    <property type="entry name" value="EF_Hand_1_Ca_BS"/>
</dbReference>
<dbReference type="InterPro" id="IPR027417">
    <property type="entry name" value="P-loop_NTPase"/>
</dbReference>
<reference evidence="15 16" key="1">
    <citation type="journal article" date="2017" name="Nat. Ecol. Evol.">
        <title>Scallop genome provides insights into evolution of bilaterian karyotype and development.</title>
        <authorList>
            <person name="Wang S."/>
            <person name="Zhang J."/>
            <person name="Jiao W."/>
            <person name="Li J."/>
            <person name="Xun X."/>
            <person name="Sun Y."/>
            <person name="Guo X."/>
            <person name="Huan P."/>
            <person name="Dong B."/>
            <person name="Zhang L."/>
            <person name="Hu X."/>
            <person name="Sun X."/>
            <person name="Wang J."/>
            <person name="Zhao C."/>
            <person name="Wang Y."/>
            <person name="Wang D."/>
            <person name="Huang X."/>
            <person name="Wang R."/>
            <person name="Lv J."/>
            <person name="Li Y."/>
            <person name="Zhang Z."/>
            <person name="Liu B."/>
            <person name="Lu W."/>
            <person name="Hui Y."/>
            <person name="Liang J."/>
            <person name="Zhou Z."/>
            <person name="Hou R."/>
            <person name="Li X."/>
            <person name="Liu Y."/>
            <person name="Li H."/>
            <person name="Ning X."/>
            <person name="Lin Y."/>
            <person name="Zhao L."/>
            <person name="Xing Q."/>
            <person name="Dou J."/>
            <person name="Li Y."/>
            <person name="Mao J."/>
            <person name="Guo H."/>
            <person name="Dou H."/>
            <person name="Li T."/>
            <person name="Mu C."/>
            <person name="Jiang W."/>
            <person name="Fu Q."/>
            <person name="Fu X."/>
            <person name="Miao Y."/>
            <person name="Liu J."/>
            <person name="Yu Q."/>
            <person name="Li R."/>
            <person name="Liao H."/>
            <person name="Li X."/>
            <person name="Kong Y."/>
            <person name="Jiang Z."/>
            <person name="Chourrout D."/>
            <person name="Li R."/>
            <person name="Bao Z."/>
        </authorList>
    </citation>
    <scope>NUCLEOTIDE SEQUENCE [LARGE SCALE GENOMIC DNA]</scope>
    <source>
        <strain evidence="15 16">PY_sf001</strain>
    </source>
</reference>
<dbReference type="STRING" id="6573.A0A210Q0M4"/>
<dbReference type="InterPro" id="IPR017907">
    <property type="entry name" value="Znf_RING_CS"/>
</dbReference>
<evidence type="ECO:0000259" key="13">
    <source>
        <dbReference type="PROSITE" id="PS51194"/>
    </source>
</evidence>
<evidence type="ECO:0000256" key="10">
    <source>
        <dbReference type="ARBA" id="ARBA00022840"/>
    </source>
</evidence>
<dbReference type="GO" id="GO:0016740">
    <property type="term" value="F:transferase activity"/>
    <property type="evidence" value="ECO:0007669"/>
    <property type="project" value="UniProtKB-KW"/>
</dbReference>
<dbReference type="GO" id="GO:0005524">
    <property type="term" value="F:ATP binding"/>
    <property type="evidence" value="ECO:0007669"/>
    <property type="project" value="UniProtKB-KW"/>
</dbReference>
<dbReference type="GO" id="GO:0003723">
    <property type="term" value="F:RNA binding"/>
    <property type="evidence" value="ECO:0007669"/>
    <property type="project" value="TreeGrafter"/>
</dbReference>
<feature type="domain" description="Helicase C-terminal" evidence="13">
    <location>
        <begin position="449"/>
        <end position="616"/>
    </location>
</feature>
<dbReference type="InterPro" id="IPR002867">
    <property type="entry name" value="IBR_dom"/>
</dbReference>
<dbReference type="Proteomes" id="UP000242188">
    <property type="component" value="Unassembled WGS sequence"/>
</dbReference>
<dbReference type="Pfam" id="PF00270">
    <property type="entry name" value="DEAD"/>
    <property type="match status" value="1"/>
</dbReference>
<dbReference type="Gene3D" id="3.30.40.10">
    <property type="entry name" value="Zinc/RING finger domain, C3HC4 (zinc finger)"/>
    <property type="match status" value="1"/>
</dbReference>
<evidence type="ECO:0000256" key="7">
    <source>
        <dbReference type="ARBA" id="ARBA00022801"/>
    </source>
</evidence>
<dbReference type="SMART" id="SM00847">
    <property type="entry name" value="HA2"/>
    <property type="match status" value="1"/>
</dbReference>
<evidence type="ECO:0000256" key="2">
    <source>
        <dbReference type="ARBA" id="ARBA00022723"/>
    </source>
</evidence>
<keyword evidence="9" id="KW-0862">Zinc</keyword>
<evidence type="ECO:0000256" key="5">
    <source>
        <dbReference type="ARBA" id="ARBA00022771"/>
    </source>
</evidence>
<dbReference type="InterPro" id="IPR056245">
    <property type="entry name" value="KH_DEAH11/12"/>
</dbReference>
<dbReference type="CDD" id="cd17917">
    <property type="entry name" value="DEXHc_RHA-like"/>
    <property type="match status" value="1"/>
</dbReference>
<evidence type="ECO:0000256" key="11">
    <source>
        <dbReference type="ARBA" id="ARBA00038040"/>
    </source>
</evidence>
<dbReference type="InterPro" id="IPR007502">
    <property type="entry name" value="Helicase-assoc_dom"/>
</dbReference>
<protein>
    <submittedName>
        <fullName evidence="15">Uncharacterized protein</fullName>
    </submittedName>
</protein>
<keyword evidence="7" id="KW-0378">Hydrolase</keyword>
<dbReference type="SMART" id="SM00647">
    <property type="entry name" value="IBR"/>
    <property type="match status" value="2"/>
</dbReference>
<keyword evidence="6" id="KW-0833">Ubl conjugation pathway</keyword>
<dbReference type="GO" id="GO:0008270">
    <property type="term" value="F:zinc ion binding"/>
    <property type="evidence" value="ECO:0007669"/>
    <property type="project" value="UniProtKB-KW"/>
</dbReference>
<dbReference type="InterPro" id="IPR001650">
    <property type="entry name" value="Helicase_C-like"/>
</dbReference>
<dbReference type="CDD" id="cd22585">
    <property type="entry name" value="Rcat_RBR_DEAH12-like"/>
    <property type="match status" value="1"/>
</dbReference>
<evidence type="ECO:0000313" key="15">
    <source>
        <dbReference type="EMBL" id="OWF42278.1"/>
    </source>
</evidence>
<dbReference type="CDD" id="cd20335">
    <property type="entry name" value="BRcat_RBR"/>
    <property type="match status" value="1"/>
</dbReference>
<name>A0A210Q0M4_MIZYE</name>
<dbReference type="PROSITE" id="PS00690">
    <property type="entry name" value="DEAH_ATP_HELICASE"/>
    <property type="match status" value="1"/>
</dbReference>
<feature type="domain" description="Helicase ATP-binding" evidence="12">
    <location>
        <begin position="257"/>
        <end position="420"/>
    </location>
</feature>
<keyword evidence="1" id="KW-0808">Transferase</keyword>
<dbReference type="InterPro" id="IPR011709">
    <property type="entry name" value="DEAD-box_helicase_OB_fold"/>
</dbReference>
<dbReference type="GO" id="GO:0034458">
    <property type="term" value="F:3'-5' RNA helicase activity"/>
    <property type="evidence" value="ECO:0007669"/>
    <property type="project" value="TreeGrafter"/>
</dbReference>
<dbReference type="GO" id="GO:0016787">
    <property type="term" value="F:hydrolase activity"/>
    <property type="evidence" value="ECO:0007669"/>
    <property type="project" value="UniProtKB-KW"/>
</dbReference>
<dbReference type="Pfam" id="PF01485">
    <property type="entry name" value="IBR"/>
    <property type="match status" value="1"/>
</dbReference>
<dbReference type="Gene3D" id="1.20.120.1750">
    <property type="match status" value="1"/>
</dbReference>
<dbReference type="Pfam" id="PF22191">
    <property type="entry name" value="IBR_1"/>
    <property type="match status" value="1"/>
</dbReference>
<keyword evidence="8" id="KW-0347">Helicase</keyword>
<dbReference type="InterPro" id="IPR044066">
    <property type="entry name" value="TRIAD_supradom"/>
</dbReference>
<comment type="caution">
    <text evidence="15">The sequence shown here is derived from an EMBL/GenBank/DDBJ whole genome shotgun (WGS) entry which is preliminary data.</text>
</comment>
<dbReference type="SUPFAM" id="SSF52540">
    <property type="entry name" value="P-loop containing nucleoside triphosphate hydrolases"/>
    <property type="match status" value="1"/>
</dbReference>
<dbReference type="Gene3D" id="1.20.120.1080">
    <property type="match status" value="1"/>
</dbReference>
<accession>A0A210Q0M4</accession>
<dbReference type="Pfam" id="PF07717">
    <property type="entry name" value="OB_NTP_bind"/>
    <property type="match status" value="1"/>
</dbReference>
<evidence type="ECO:0000256" key="4">
    <source>
        <dbReference type="ARBA" id="ARBA00022741"/>
    </source>
</evidence>
<dbReference type="PANTHER" id="PTHR18934:SF91">
    <property type="entry name" value="PRE-MRNA-SPLICING FACTOR ATP-DEPENDENT RNA HELICASE PRP16"/>
    <property type="match status" value="1"/>
</dbReference>
<keyword evidence="10" id="KW-0067">ATP-binding</keyword>
<dbReference type="Pfam" id="PF00271">
    <property type="entry name" value="Helicase_C"/>
    <property type="match status" value="1"/>
</dbReference>
<dbReference type="PROSITE" id="PS51194">
    <property type="entry name" value="HELICASE_CTER"/>
    <property type="match status" value="1"/>
</dbReference>
<evidence type="ECO:0000256" key="3">
    <source>
        <dbReference type="ARBA" id="ARBA00022737"/>
    </source>
</evidence>
<evidence type="ECO:0000259" key="12">
    <source>
        <dbReference type="PROSITE" id="PS51192"/>
    </source>
</evidence>
<dbReference type="InterPro" id="IPR012677">
    <property type="entry name" value="Nucleotide-bd_a/b_plait_sf"/>
</dbReference>
<evidence type="ECO:0000259" key="14">
    <source>
        <dbReference type="PROSITE" id="PS51873"/>
    </source>
</evidence>
<dbReference type="PROSITE" id="PS51192">
    <property type="entry name" value="HELICASE_ATP_BIND_1"/>
    <property type="match status" value="1"/>
</dbReference>
<comment type="similarity">
    <text evidence="11">Belongs to the DEAD box helicase family. DEAH subfamily. PRP16 sub-subfamily.</text>
</comment>
<evidence type="ECO:0000256" key="1">
    <source>
        <dbReference type="ARBA" id="ARBA00022679"/>
    </source>
</evidence>
<dbReference type="PANTHER" id="PTHR18934">
    <property type="entry name" value="ATP-DEPENDENT RNA HELICASE"/>
    <property type="match status" value="1"/>
</dbReference>
<evidence type="ECO:0000256" key="6">
    <source>
        <dbReference type="ARBA" id="ARBA00022786"/>
    </source>
</evidence>
<evidence type="ECO:0000256" key="9">
    <source>
        <dbReference type="ARBA" id="ARBA00022833"/>
    </source>
</evidence>
<proteinExistence type="inferred from homology"/>
<keyword evidence="5" id="KW-0863">Zinc-finger</keyword>
<dbReference type="SUPFAM" id="SSF54928">
    <property type="entry name" value="RNA-binding domain, RBD"/>
    <property type="match status" value="1"/>
</dbReference>
<feature type="domain" description="RING-type" evidence="14">
    <location>
        <begin position="1482"/>
        <end position="1696"/>
    </location>
</feature>
<gene>
    <name evidence="15" type="ORF">KP79_PYT16455</name>
</gene>
<dbReference type="InterPro" id="IPR011545">
    <property type="entry name" value="DEAD/DEAH_box_helicase_dom"/>
</dbReference>
<keyword evidence="16" id="KW-1185">Reference proteome</keyword>
<dbReference type="Gene3D" id="3.30.70.330">
    <property type="match status" value="1"/>
</dbReference>
<dbReference type="PROSITE" id="PS00018">
    <property type="entry name" value="EF_HAND_1"/>
    <property type="match status" value="1"/>
</dbReference>
<dbReference type="InterPro" id="IPR014001">
    <property type="entry name" value="Helicase_ATP-bd"/>
</dbReference>
<sequence length="1696" mass="191403">MERMNQSSSCHERPQEISKECIRQVDKPRTVVRNSDSEIKTALFVKFAETLKKTFDIFGYLLQRLPNEMEFTYIDQTIDIQTGNTVVQLQCPSRRDAERLADELYQSNDVCDTNVCCFYSFEEASHLTMTTNEKNYNFFAEHVDNLVKRTESSLAAHQVKIEDLKENVEKTKPMFLSLEDFGVADQETKALEDKLKELKLQKGEFQNCIATVHRIFVEMKDTHICKKTVFEIMKAFGVECNRLEKALPMYARRSDILDTVKNNQVSVIIGETGSGKSTQMVQYLYQSGFASRGMIACTQPRKIAAISVATHVACEMGTSVGEIIGYKVGMQEMKTAFTKVMFMTDYVLLKECLKDKQLSSFSCIIIDEAHERSIFTDLLLGMIKSCLAVRTDLRVVITSATIDPEVFVQYFGRCPVFSVSGRMFPVDVIWKEPDNESFLNHIEECVRKAIDVHYRQPEGDILVFVTSPQETEKCCEKFMAYTEGKNQNCVCLQLHGKLQADEQRKVFDTLPGKRKIVFATNSAETSVTIPGIRYVIDTGLVKEMSYDPKRKMNTLAVTAVTKSSADQRKGRAGRLGPGICYRLYTEDEYDKMKSNMVPEILRVNLGQAMLKLIELEIDPLEFDFVMSPSKEIMESAVMELEDLGAVSSKKITHLGKWISKLPFDPKFGVFIYDAMAIGACLEGIVIAASCNSASIFFRAGTADKKEQADRKKIPFCHADGDLMTMLNVFRDWNRLPEKARGAWCFANSINGKALKGIKEVVKDVLTTLRREMQTEVPFKFDDHGKIDHMLIKPLLKTFSGNISYYLGHPKAGYVLVTKDQRIEVHPTSALMSLASHPDWVVFDQVMRTSKDFAMNITPISEEMVIKGIEEGSLNVDIGKARSKRILPICTAYVGSKVFKEVVGIRYTALRELEAALVEKCHGTIVVVGADIEKGELRIFSKSSNQQTLEGSLDNVLNPIKCNLLEEEREEKLGVKSTDRSVRVVIGAGGCTKTLFMPDEYKVVMIHCDVNKTQELECEDVLEHFSKFGKIAKCSKYHLKKNAPSLWGQVIYQKKENAVQAVAMTMGNSDLSARPDMRISSKKSEKFKVRMQWCRRRSRGFGFVTFGSVIDAENAVLNVQMLVGISLANIRPSKSKTPSQSAAGQIHVSGLSQMVNEDVLRESIVKSLNLDPVTGITKVTVVREKVGLESEEDLNMMKCRLRAEIENYVKQGTYELELRAPQRETEINFNAFVTFDKPEDGQVVCDKMDHKFVLNDQTVSAKPVFQCSLYIAKGIYEKSGDALNQCVRELEAEGVRIKTRTARNENVFLEITTEDVETLASARRSFQDIIKGEVVECDDPAKLKSLFTRAGKTKLNQIMNQTETLILTDNRVMAVSIHGLQQNRQRAKQKVDEFLVEISSCNSEVIDLKGEGTPPGVLKAIFLRYSFDFCKLREETGLVDVRLDQRNHRIVLIGSDSAVTTAKTLIRNIIESISPGGSRGKEDEPECVTCFCPVERKALYRVECCGHPYCEECLQAQVQASIINREYPMKCEMEDCNTLFTWQDITNLSKMGQVKISELTDSSVGKFVQENKQHYRFCVTPDCPVVYRVTEIETSFICPECDINICTGCHVQFHDGLTCAMFKVKNNEDTTMTNWFAENTANRKRCPNCDTPIEKDGGCNRVQCVSCQKHICWLCLIFFDDSSSCYGHLSTAHGGYF</sequence>
<keyword evidence="2" id="KW-0479">Metal-binding</keyword>
<dbReference type="EMBL" id="NEDP02005302">
    <property type="protein sequence ID" value="OWF42278.1"/>
    <property type="molecule type" value="Genomic_DNA"/>
</dbReference>
<dbReference type="InterPro" id="IPR002464">
    <property type="entry name" value="DNA/RNA_helicase_DEAH_CS"/>
</dbReference>
<dbReference type="OrthoDB" id="10009520at2759"/>
<dbReference type="InterPro" id="IPR013083">
    <property type="entry name" value="Znf_RING/FYVE/PHD"/>
</dbReference>
<keyword evidence="3" id="KW-0677">Repeat</keyword>
<dbReference type="Gene3D" id="3.40.50.300">
    <property type="entry name" value="P-loop containing nucleotide triphosphate hydrolases"/>
    <property type="match status" value="2"/>
</dbReference>
<evidence type="ECO:0000313" key="16">
    <source>
        <dbReference type="Proteomes" id="UP000242188"/>
    </source>
</evidence>
<dbReference type="Pfam" id="PF24471">
    <property type="entry name" value="KH_DEAH11"/>
    <property type="match status" value="1"/>
</dbReference>
<dbReference type="InterPro" id="IPR035979">
    <property type="entry name" value="RBD_domain_sf"/>
</dbReference>
<keyword evidence="4" id="KW-0547">Nucleotide-binding</keyword>
<dbReference type="SMART" id="SM00487">
    <property type="entry name" value="DEXDc"/>
    <property type="match status" value="1"/>
</dbReference>
<dbReference type="SMART" id="SM00490">
    <property type="entry name" value="HELICc"/>
    <property type="match status" value="1"/>
</dbReference>
<dbReference type="CDD" id="cd18791">
    <property type="entry name" value="SF2_C_RHA"/>
    <property type="match status" value="1"/>
</dbReference>